<dbReference type="InterPro" id="IPR040879">
    <property type="entry name" value="Spt46-like"/>
</dbReference>
<dbReference type="Proteomes" id="UP000653271">
    <property type="component" value="Unassembled WGS sequence"/>
</dbReference>
<organism evidence="1 2">
    <name type="scientific">Piaya cayana</name>
    <name type="common">Common squirrel cuckoo</name>
    <dbReference type="NCBI Taxonomy" id="33601"/>
    <lineage>
        <taxon>Eukaryota</taxon>
        <taxon>Metazoa</taxon>
        <taxon>Chordata</taxon>
        <taxon>Craniata</taxon>
        <taxon>Vertebrata</taxon>
        <taxon>Euteleostomi</taxon>
        <taxon>Archelosauria</taxon>
        <taxon>Archosauria</taxon>
        <taxon>Dinosauria</taxon>
        <taxon>Saurischia</taxon>
        <taxon>Theropoda</taxon>
        <taxon>Coelurosauria</taxon>
        <taxon>Aves</taxon>
        <taxon>Neognathae</taxon>
        <taxon>Neoaves</taxon>
        <taxon>Otidimorphae</taxon>
        <taxon>Cuculiformes</taxon>
        <taxon>Coccyzidae</taxon>
        <taxon>Piaya</taxon>
    </lineage>
</organism>
<reference evidence="1" key="1">
    <citation type="submission" date="2019-09" db="EMBL/GenBank/DDBJ databases">
        <title>Bird 10,000 Genomes (B10K) Project - Family phase.</title>
        <authorList>
            <person name="Zhang G."/>
        </authorList>
    </citation>
    <scope>NUCLEOTIDE SEQUENCE</scope>
    <source>
        <strain evidence="1">B10K-DU-008-47</strain>
        <tissue evidence="1">Mixed tissue sample</tissue>
    </source>
</reference>
<dbReference type="PANTHER" id="PTHR33517">
    <property type="entry name" value="PROTEIN FAM170B-RELATED"/>
    <property type="match status" value="1"/>
</dbReference>
<comment type="caution">
    <text evidence="1">The sequence shown here is derived from an EMBL/GenBank/DDBJ whole genome shotgun (WGS) entry which is preliminary data.</text>
</comment>
<dbReference type="OrthoDB" id="8898641at2759"/>
<dbReference type="GO" id="GO:0009566">
    <property type="term" value="P:fertilization"/>
    <property type="evidence" value="ECO:0007669"/>
    <property type="project" value="TreeGrafter"/>
</dbReference>
<name>A0A850WX22_PIACA</name>
<accession>A0A850WX22</accession>
<evidence type="ECO:0000313" key="1">
    <source>
        <dbReference type="EMBL" id="NWH74314.1"/>
    </source>
</evidence>
<dbReference type="Pfam" id="PF17734">
    <property type="entry name" value="Spt46"/>
    <property type="match status" value="1"/>
</dbReference>
<keyword evidence="2" id="KW-1185">Reference proteome</keyword>
<gene>
    <name evidence="1" type="primary">Spata46</name>
    <name evidence="1" type="ORF">PIACAY_R05275</name>
</gene>
<feature type="non-terminal residue" evidence="1">
    <location>
        <position position="80"/>
    </location>
</feature>
<evidence type="ECO:0000313" key="2">
    <source>
        <dbReference type="Proteomes" id="UP000653271"/>
    </source>
</evidence>
<dbReference type="GO" id="GO:0031965">
    <property type="term" value="C:nuclear membrane"/>
    <property type="evidence" value="ECO:0007669"/>
    <property type="project" value="TreeGrafter"/>
</dbReference>
<protein>
    <submittedName>
        <fullName evidence="1">SPT46 protein</fullName>
    </submittedName>
</protein>
<feature type="non-terminal residue" evidence="1">
    <location>
        <position position="1"/>
    </location>
</feature>
<proteinExistence type="predicted"/>
<dbReference type="EMBL" id="WAAB01010163">
    <property type="protein sequence ID" value="NWH74314.1"/>
    <property type="molecule type" value="Genomic_DNA"/>
</dbReference>
<dbReference type="AlphaFoldDB" id="A0A850WX22"/>
<sequence>ASSRVSITVHYILAAPLWQPVPQHGYWCVSYCHLFPMLWLIKTHIQHCFQEGYSCKVYYCRLKALWEKDEKKHEATAPGV</sequence>
<dbReference type="PANTHER" id="PTHR33517:SF4">
    <property type="entry name" value="SPERMATOGENESIS-ASSOCIATED PROTEIN 46"/>
    <property type="match status" value="1"/>
</dbReference>